<keyword evidence="2" id="KW-1133">Transmembrane helix</keyword>
<feature type="compositionally biased region" description="Acidic residues" evidence="1">
    <location>
        <begin position="188"/>
        <end position="197"/>
    </location>
</feature>
<sequence>MVLPDPAGATSAVAPGEIPDIRGLKDVVDIPTGHEWVWWLFAVASVLVIAGVIAWFVRRHLAKRSEELAPPPPPPPHVVAWDRLQRALGLIHEAERFCTEVSHIIRVYLEQRFDLHAPDRTTEEFLLELQSSRRLAAEHKALLADFLGACDMVKFAKAEPPEQELRGLHEAASRLVGETQPSLREETGAEEEGQAEE</sequence>
<evidence type="ECO:0000256" key="1">
    <source>
        <dbReference type="SAM" id="MobiDB-lite"/>
    </source>
</evidence>
<feature type="transmembrane region" description="Helical" evidence="2">
    <location>
        <begin position="36"/>
        <end position="57"/>
    </location>
</feature>
<protein>
    <recommendedName>
        <fullName evidence="4">DUF4381 domain-containing protein</fullName>
    </recommendedName>
</protein>
<evidence type="ECO:0008006" key="4">
    <source>
        <dbReference type="Google" id="ProtNLM"/>
    </source>
</evidence>
<keyword evidence="2" id="KW-0472">Membrane</keyword>
<dbReference type="AlphaFoldDB" id="A0A382UV87"/>
<feature type="region of interest" description="Disordered" evidence="1">
    <location>
        <begin position="164"/>
        <end position="197"/>
    </location>
</feature>
<accession>A0A382UV87</accession>
<name>A0A382UV87_9ZZZZ</name>
<gene>
    <name evidence="3" type="ORF">METZ01_LOCUS390462</name>
</gene>
<reference evidence="3" key="1">
    <citation type="submission" date="2018-05" db="EMBL/GenBank/DDBJ databases">
        <authorList>
            <person name="Lanie J.A."/>
            <person name="Ng W.-L."/>
            <person name="Kazmierczak K.M."/>
            <person name="Andrzejewski T.M."/>
            <person name="Davidsen T.M."/>
            <person name="Wayne K.J."/>
            <person name="Tettelin H."/>
            <person name="Glass J.I."/>
            <person name="Rusch D."/>
            <person name="Podicherti R."/>
            <person name="Tsui H.-C.T."/>
            <person name="Winkler M.E."/>
        </authorList>
    </citation>
    <scope>NUCLEOTIDE SEQUENCE</scope>
</reference>
<organism evidence="3">
    <name type="scientific">marine metagenome</name>
    <dbReference type="NCBI Taxonomy" id="408172"/>
    <lineage>
        <taxon>unclassified sequences</taxon>
        <taxon>metagenomes</taxon>
        <taxon>ecological metagenomes</taxon>
    </lineage>
</organism>
<evidence type="ECO:0000313" key="3">
    <source>
        <dbReference type="EMBL" id="SVD37608.1"/>
    </source>
</evidence>
<proteinExistence type="predicted"/>
<dbReference type="EMBL" id="UINC01146717">
    <property type="protein sequence ID" value="SVD37608.1"/>
    <property type="molecule type" value="Genomic_DNA"/>
</dbReference>
<evidence type="ECO:0000256" key="2">
    <source>
        <dbReference type="SAM" id="Phobius"/>
    </source>
</evidence>
<keyword evidence="2" id="KW-0812">Transmembrane</keyword>